<organism evidence="3 4">
    <name type="scientific">Moheibacter sediminis</name>
    <dbReference type="NCBI Taxonomy" id="1434700"/>
    <lineage>
        <taxon>Bacteria</taxon>
        <taxon>Pseudomonadati</taxon>
        <taxon>Bacteroidota</taxon>
        <taxon>Flavobacteriia</taxon>
        <taxon>Flavobacteriales</taxon>
        <taxon>Weeksellaceae</taxon>
        <taxon>Moheibacter</taxon>
    </lineage>
</organism>
<dbReference type="SUPFAM" id="SSF52317">
    <property type="entry name" value="Class I glutamine amidotransferase-like"/>
    <property type="match status" value="1"/>
</dbReference>
<reference evidence="3 4" key="1">
    <citation type="submission" date="2017-04" db="EMBL/GenBank/DDBJ databases">
        <authorList>
            <person name="Afonso C.L."/>
            <person name="Miller P.J."/>
            <person name="Scott M.A."/>
            <person name="Spackman E."/>
            <person name="Goraichik I."/>
            <person name="Dimitrov K.M."/>
            <person name="Suarez D.L."/>
            <person name="Swayne D.E."/>
        </authorList>
    </citation>
    <scope>NUCLEOTIDE SEQUENCE [LARGE SCALE GENOMIC DNA]</scope>
    <source>
        <strain evidence="3 4">CGMCC 1.12708</strain>
    </source>
</reference>
<feature type="domain" description="ThuA-like" evidence="2">
    <location>
        <begin position="24"/>
        <end position="232"/>
    </location>
</feature>
<dbReference type="Pfam" id="PF06283">
    <property type="entry name" value="ThuA"/>
    <property type="match status" value="1"/>
</dbReference>
<proteinExistence type="predicted"/>
<dbReference type="InterPro" id="IPR029062">
    <property type="entry name" value="Class_I_gatase-like"/>
</dbReference>
<keyword evidence="1" id="KW-0732">Signal</keyword>
<evidence type="ECO:0000313" key="3">
    <source>
        <dbReference type="EMBL" id="SMC35718.1"/>
    </source>
</evidence>
<evidence type="ECO:0000313" key="4">
    <source>
        <dbReference type="Proteomes" id="UP000192393"/>
    </source>
</evidence>
<name>A0A1W1YIZ7_9FLAO</name>
<dbReference type="Gene3D" id="3.40.50.880">
    <property type="match status" value="1"/>
</dbReference>
<dbReference type="AlphaFoldDB" id="A0A1W1YIZ7"/>
<dbReference type="PANTHER" id="PTHR40469:SF2">
    <property type="entry name" value="GALACTOSE-BINDING DOMAIN-LIKE SUPERFAMILY PROTEIN"/>
    <property type="match status" value="1"/>
</dbReference>
<feature type="signal peptide" evidence="1">
    <location>
        <begin position="1"/>
        <end position="21"/>
    </location>
</feature>
<dbReference type="PANTHER" id="PTHR40469">
    <property type="entry name" value="SECRETED GLYCOSYL HYDROLASE"/>
    <property type="match status" value="1"/>
</dbReference>
<dbReference type="OrthoDB" id="9816308at2"/>
<keyword evidence="4" id="KW-1185">Reference proteome</keyword>
<dbReference type="EMBL" id="FWXS01000001">
    <property type="protein sequence ID" value="SMC35718.1"/>
    <property type="molecule type" value="Genomic_DNA"/>
</dbReference>
<dbReference type="STRING" id="1434700.SAMN06296427_101386"/>
<protein>
    <recommendedName>
        <fullName evidence="2">ThuA-like domain-containing protein</fullName>
    </recommendedName>
</protein>
<sequence length="237" mass="27774">MKNFVCLVLIFCVFQTINAQSKTVLIFTKTAGFRHKSIEKGVETLSQILKSNRIQFTHTENSEYFTPDSLRKFDGVIFLNTTGDILNKEQEQAFEEFYNSGKGFMGIHSATDTEHDWEWYGELVGGYFKSHPDNQQAKIDVIDRTHISTKHLKDQWLHEDEWYNFKNINPEIRILMLLDESSYKGGEMGKIHPIAWYREDENSRMFYTGLGHTPESYDELDFQKHLLGGVYYILKFD</sequence>
<dbReference type="InterPro" id="IPR029010">
    <property type="entry name" value="ThuA-like"/>
</dbReference>
<accession>A0A1W1YIZ7</accession>
<evidence type="ECO:0000256" key="1">
    <source>
        <dbReference type="SAM" id="SignalP"/>
    </source>
</evidence>
<dbReference type="RefSeq" id="WP_084015712.1">
    <property type="nucleotide sequence ID" value="NZ_FWXS01000001.1"/>
</dbReference>
<evidence type="ECO:0000259" key="2">
    <source>
        <dbReference type="Pfam" id="PF06283"/>
    </source>
</evidence>
<feature type="chain" id="PRO_5013252545" description="ThuA-like domain-containing protein" evidence="1">
    <location>
        <begin position="22"/>
        <end position="237"/>
    </location>
</feature>
<dbReference type="Proteomes" id="UP000192393">
    <property type="component" value="Unassembled WGS sequence"/>
</dbReference>
<gene>
    <name evidence="3" type="ORF">SAMN06296427_101386</name>
</gene>